<dbReference type="OrthoDB" id="6750768at2759"/>
<comment type="caution">
    <text evidence="2">The sequence shown here is derived from an EMBL/GenBank/DDBJ whole genome shotgun (WGS) entry which is preliminary data.</text>
</comment>
<proteinExistence type="predicted"/>
<feature type="region of interest" description="Disordered" evidence="1">
    <location>
        <begin position="44"/>
        <end position="70"/>
    </location>
</feature>
<evidence type="ECO:0000313" key="3">
    <source>
        <dbReference type="Proteomes" id="UP000299102"/>
    </source>
</evidence>
<gene>
    <name evidence="2" type="ORF">EVAR_100886_1</name>
</gene>
<dbReference type="EMBL" id="BGZK01003132">
    <property type="protein sequence ID" value="GBP98386.1"/>
    <property type="molecule type" value="Genomic_DNA"/>
</dbReference>
<feature type="region of interest" description="Disordered" evidence="1">
    <location>
        <begin position="185"/>
        <end position="208"/>
    </location>
</feature>
<accession>A0A4C2ACL4</accession>
<evidence type="ECO:0000256" key="1">
    <source>
        <dbReference type="SAM" id="MobiDB-lite"/>
    </source>
</evidence>
<dbReference type="Proteomes" id="UP000299102">
    <property type="component" value="Unassembled WGS sequence"/>
</dbReference>
<name>A0A4C2ACL4_EUMVA</name>
<evidence type="ECO:0000313" key="2">
    <source>
        <dbReference type="EMBL" id="GBP98386.1"/>
    </source>
</evidence>
<protein>
    <submittedName>
        <fullName evidence="2">Uncharacterized protein</fullName>
    </submittedName>
</protein>
<dbReference type="AlphaFoldDB" id="A0A4C2ACL4"/>
<keyword evidence="3" id="KW-1185">Reference proteome</keyword>
<sequence>MHSQYSDTSTRAATIFIILLPIASRESPKRRAYATPRCLLRTHDVPTCSGGARRRRRRRPPTASRLKGPRKQKSFAYKLLKRGLAKSFAYKLLKRGLANLMPPTSTSGVAPPLPTCMATPSLREFGVVREGGQVRLSALIHYANETTLAATLMDWPATMKRASRPGPAGSALKWTNNSASRRADAPNCFDDLMNGPPLSSAAKAIRDS</sequence>
<reference evidence="2 3" key="1">
    <citation type="journal article" date="2019" name="Commun. Biol.">
        <title>The bagworm genome reveals a unique fibroin gene that provides high tensile strength.</title>
        <authorList>
            <person name="Kono N."/>
            <person name="Nakamura H."/>
            <person name="Ohtoshi R."/>
            <person name="Tomita M."/>
            <person name="Numata K."/>
            <person name="Arakawa K."/>
        </authorList>
    </citation>
    <scope>NUCLEOTIDE SEQUENCE [LARGE SCALE GENOMIC DNA]</scope>
</reference>
<organism evidence="2 3">
    <name type="scientific">Eumeta variegata</name>
    <name type="common">Bagworm moth</name>
    <name type="synonym">Eumeta japonica</name>
    <dbReference type="NCBI Taxonomy" id="151549"/>
    <lineage>
        <taxon>Eukaryota</taxon>
        <taxon>Metazoa</taxon>
        <taxon>Ecdysozoa</taxon>
        <taxon>Arthropoda</taxon>
        <taxon>Hexapoda</taxon>
        <taxon>Insecta</taxon>
        <taxon>Pterygota</taxon>
        <taxon>Neoptera</taxon>
        <taxon>Endopterygota</taxon>
        <taxon>Lepidoptera</taxon>
        <taxon>Glossata</taxon>
        <taxon>Ditrysia</taxon>
        <taxon>Tineoidea</taxon>
        <taxon>Psychidae</taxon>
        <taxon>Oiketicinae</taxon>
        <taxon>Eumeta</taxon>
    </lineage>
</organism>